<dbReference type="KEGG" id="vg:10228517"/>
<accession>F1D160</accession>
<gene>
    <name evidence="1" type="primary">ORF38</name>
</gene>
<evidence type="ECO:0000313" key="1">
    <source>
        <dbReference type="EMBL" id="ADX87854.1"/>
    </source>
</evidence>
<reference evidence="1 2" key="1">
    <citation type="journal article" date="2011" name="MBio">
        <title>Evidence of a dominant lineage of Vibrio cholerae-specific lytic bacteriophages shed by cholera patients over a 10-year period in Dhaka, Bangladesh.</title>
        <authorList>
            <person name="Seed K.D."/>
            <person name="Bodi K.L."/>
            <person name="Kropinski A.M."/>
            <person name="Ackermann H.W."/>
            <person name="Calderwood S.B."/>
            <person name="Qadri F."/>
            <person name="Camilli A."/>
        </authorList>
    </citation>
    <scope>NUCLEOTIDE SEQUENCE [LARGE SCALE GENOMIC DNA]</scope>
</reference>
<dbReference type="RefSeq" id="YP_004250979.1">
    <property type="nucleotide sequence ID" value="NC_015157.1"/>
</dbReference>
<dbReference type="GeneID" id="10228517"/>
<protein>
    <submittedName>
        <fullName evidence="1">Uncharacterized protein ORF38</fullName>
    </submittedName>
</protein>
<dbReference type="Proteomes" id="UP000007502">
    <property type="component" value="Segment"/>
</dbReference>
<dbReference type="EMBL" id="HQ641347">
    <property type="protein sequence ID" value="ADX87854.1"/>
    <property type="molecule type" value="Genomic_DNA"/>
</dbReference>
<organism evidence="1 2">
    <name type="scientific">Vibrio phage ICP1</name>
    <dbReference type="NCBI Taxonomy" id="979525"/>
    <lineage>
        <taxon>Viruses</taxon>
        <taxon>Duplodnaviria</taxon>
        <taxon>Heunggongvirae</taxon>
        <taxon>Uroviricota</taxon>
        <taxon>Caudoviricetes</taxon>
        <taxon>Mohonavirus</taxon>
        <taxon>Mohonavirus ICP1</taxon>
    </lineage>
</organism>
<proteinExistence type="predicted"/>
<evidence type="ECO:0000313" key="2">
    <source>
        <dbReference type="Proteomes" id="UP000007502"/>
    </source>
</evidence>
<name>F1D160_9CAUD</name>
<sequence length="59" mass="7266">MHNIHYEYLKPSWKNCHTCHDWKNYVTGDLQKEWDNFTDKQKIVIGQSLQEIADREEWD</sequence>
<keyword evidence="2" id="KW-1185">Reference proteome</keyword>